<feature type="compositionally biased region" description="Polar residues" evidence="1">
    <location>
        <begin position="801"/>
        <end position="818"/>
    </location>
</feature>
<evidence type="ECO:0000313" key="2">
    <source>
        <dbReference type="EMBL" id="KAK6145015.1"/>
    </source>
</evidence>
<feature type="compositionally biased region" description="Polar residues" evidence="1">
    <location>
        <begin position="541"/>
        <end position="565"/>
    </location>
</feature>
<feature type="compositionally biased region" description="Polar residues" evidence="1">
    <location>
        <begin position="74"/>
        <end position="92"/>
    </location>
</feature>
<protein>
    <recommendedName>
        <fullName evidence="4">Nuclear pore complex protein NUP214</fullName>
    </recommendedName>
</protein>
<evidence type="ECO:0008006" key="4">
    <source>
        <dbReference type="Google" id="ProtNLM"/>
    </source>
</evidence>
<gene>
    <name evidence="2" type="ORF">DH2020_021835</name>
</gene>
<evidence type="ECO:0000256" key="1">
    <source>
        <dbReference type="SAM" id="MobiDB-lite"/>
    </source>
</evidence>
<feature type="region of interest" description="Disordered" evidence="1">
    <location>
        <begin position="56"/>
        <end position="128"/>
    </location>
</feature>
<feature type="region of interest" description="Disordered" evidence="1">
    <location>
        <begin position="531"/>
        <end position="565"/>
    </location>
</feature>
<comment type="caution">
    <text evidence="2">The sequence shown here is derived from an EMBL/GenBank/DDBJ whole genome shotgun (WGS) entry which is preliminary data.</text>
</comment>
<feature type="region of interest" description="Disordered" evidence="1">
    <location>
        <begin position="912"/>
        <end position="954"/>
    </location>
</feature>
<feature type="compositionally biased region" description="Polar residues" evidence="1">
    <location>
        <begin position="868"/>
        <end position="877"/>
    </location>
</feature>
<organism evidence="2 3">
    <name type="scientific">Rehmannia glutinosa</name>
    <name type="common">Chinese foxglove</name>
    <dbReference type="NCBI Taxonomy" id="99300"/>
    <lineage>
        <taxon>Eukaryota</taxon>
        <taxon>Viridiplantae</taxon>
        <taxon>Streptophyta</taxon>
        <taxon>Embryophyta</taxon>
        <taxon>Tracheophyta</taxon>
        <taxon>Spermatophyta</taxon>
        <taxon>Magnoliopsida</taxon>
        <taxon>eudicotyledons</taxon>
        <taxon>Gunneridae</taxon>
        <taxon>Pentapetalae</taxon>
        <taxon>asterids</taxon>
        <taxon>lamiids</taxon>
        <taxon>Lamiales</taxon>
        <taxon>Orobanchaceae</taxon>
        <taxon>Rehmannieae</taxon>
        <taxon>Rehmannia</taxon>
    </lineage>
</organism>
<accession>A0ABR0WFU3</accession>
<dbReference type="PANTHER" id="PTHR34418:SF3">
    <property type="entry name" value="NUCLEAR PORE COMPLEX PROTEIN NUP214"/>
    <property type="match status" value="1"/>
</dbReference>
<dbReference type="Proteomes" id="UP001318860">
    <property type="component" value="Unassembled WGS sequence"/>
</dbReference>
<feature type="compositionally biased region" description="Polar residues" evidence="1">
    <location>
        <begin position="431"/>
        <end position="447"/>
    </location>
</feature>
<feature type="compositionally biased region" description="Gly residues" evidence="1">
    <location>
        <begin position="1177"/>
        <end position="1191"/>
    </location>
</feature>
<feature type="compositionally biased region" description="Polar residues" evidence="1">
    <location>
        <begin position="758"/>
        <end position="771"/>
    </location>
</feature>
<feature type="region of interest" description="Disordered" evidence="1">
    <location>
        <begin position="615"/>
        <end position="637"/>
    </location>
</feature>
<feature type="compositionally biased region" description="Polar residues" evidence="1">
    <location>
        <begin position="615"/>
        <end position="636"/>
    </location>
</feature>
<dbReference type="InterPro" id="IPR044694">
    <property type="entry name" value="NUP214"/>
</dbReference>
<feature type="compositionally biased region" description="Low complexity" evidence="1">
    <location>
        <begin position="772"/>
        <end position="791"/>
    </location>
</feature>
<feature type="region of interest" description="Disordered" evidence="1">
    <location>
        <begin position="754"/>
        <end position="877"/>
    </location>
</feature>
<feature type="region of interest" description="Disordered" evidence="1">
    <location>
        <begin position="409"/>
        <end position="467"/>
    </location>
</feature>
<feature type="compositionally biased region" description="Low complexity" evidence="1">
    <location>
        <begin position="943"/>
        <end position="954"/>
    </location>
</feature>
<reference evidence="2 3" key="1">
    <citation type="journal article" date="2021" name="Comput. Struct. Biotechnol. J.">
        <title>De novo genome assembly of the potent medicinal plant Rehmannia glutinosa using nanopore technology.</title>
        <authorList>
            <person name="Ma L."/>
            <person name="Dong C."/>
            <person name="Song C."/>
            <person name="Wang X."/>
            <person name="Zheng X."/>
            <person name="Niu Y."/>
            <person name="Chen S."/>
            <person name="Feng W."/>
        </authorList>
    </citation>
    <scope>NUCLEOTIDE SEQUENCE [LARGE SCALE GENOMIC DNA]</scope>
    <source>
        <strain evidence="2">DH-2019</strain>
    </source>
</reference>
<sequence>MGQNPLVNSQAVKVDEPEKSLSIVLNQDSNAENQSSEVKHSTGFFSGKVVSDFSRQPITKDPLSGCSVEPSSKVPPTNSPSLWSLTRSSARVDASKTSDGRFSSLPSDAVDDSEKHALQSGGHVLRHSTDIKEKAKPSIFSTSFGQTASTAQGHRNSVPAYPGSQLPLGESVASGKSFQSEFKKEFNSASSPTGLPYSLQNASKQFGNVEEMAKKLDNLLEGIEGKGGFIDASITSQTKSVIELEDNIWALSSRCRRWRNAVSVLVRKEYMEGIFKQAKDSRYWELLNRQKLSSELELKRRRIVELNQDLTTKLIELERHFNSLEFNNFGENGGMQRNRRVLQNFHGHSRQTQSLHSLHNTMQAQLAAAEQLSGCLSNQMAALSINSSEKHDVKKQLFESIGLSYTVDTERSPARNRTLGTPSNKELLITPGSTSAKEQSRRNQASFAKSYEPETARRRRDSLDLSWASFEPPKTTVKRVPKENYEKGTANRSLLSIDKQYLSPQSQKNSEVAHSALSNISRASWNSYKSKGNAEIPGQEYTESPSTSLHQRTAGSLDNGTQVLSTKKKFALPSPSAMETRTTHNSEQAAFKLIDEKSKSKILFTGKKDSFAGSESNFVQQSQLPEQSLTSPSDSTESLDHFKIGFTKSTTWDQKKNTRIVSETPLFGSKIPVNPASALSSGTDVLEKGAFTKSSEKPSWPNNSLAASIPSQSVFGSSSLSSKNVPSFASSVSKPSLSTSFPETPSSGAIVAAKPEVSQPQTSIPSALNFASTSPSPSSSIIKSESLTSSSHPPVAIYGSKTESVSPPQTSVDNTSSNTEKDVKIQASATEPGFTISTFDLKPGPSASSEPTESSTNSKFGRQIDSGGLSNSSSDATSVIKTELPSATEALSPIALSSEGIIGSVKNIVSNSSHEEEMEEEAPETDQTTEFSLGNLGGFGIGSTPPNSTTPKSNPFGVATLNKNTTFASSPNMMSASSGELFRPASFNFQPPQPPAPLQPTTVNFSGGFSSGNSGQASAVSGFGQPAHIGGAGQQALGSVLGSFGQSRQLGAGLPGSNVAPASGFGSGFRGISPGGFGGGFASASSGGGGFGSLAAGGGGFAAAATAGGGFAAAATAGGGFAAAATAGGGFAAAATAGGGFAAAAAPIVGGGFASSATGGSMSGGGFGGFSNQQGGGGGFSAFGGGSGGGRPPSELFTQMRK</sequence>
<evidence type="ECO:0000313" key="3">
    <source>
        <dbReference type="Proteomes" id="UP001318860"/>
    </source>
</evidence>
<proteinExistence type="predicted"/>
<keyword evidence="3" id="KW-1185">Reference proteome</keyword>
<dbReference type="EMBL" id="JABTTQ020000012">
    <property type="protein sequence ID" value="KAK6145015.1"/>
    <property type="molecule type" value="Genomic_DNA"/>
</dbReference>
<feature type="compositionally biased region" description="Low complexity" evidence="1">
    <location>
        <begin position="845"/>
        <end position="858"/>
    </location>
</feature>
<dbReference type="PANTHER" id="PTHR34418">
    <property type="entry name" value="NUCLEAR PORE COMPLEX PROTEIN NUP214 ISOFORM X1"/>
    <property type="match status" value="1"/>
</dbReference>
<feature type="region of interest" description="Disordered" evidence="1">
    <location>
        <begin position="1177"/>
        <end position="1202"/>
    </location>
</feature>
<name>A0ABR0WFU3_REHGL</name>